<evidence type="ECO:0000313" key="4">
    <source>
        <dbReference type="Proteomes" id="UP000005085"/>
    </source>
</evidence>
<protein>
    <recommendedName>
        <fullName evidence="2">Gp5/Type VI secretion system Vgr protein OB-fold domain-containing protein</fullName>
    </recommendedName>
</protein>
<dbReference type="InterPro" id="IPR037026">
    <property type="entry name" value="Vgr_OB-fold_dom_sf"/>
</dbReference>
<keyword evidence="4" id="KW-1185">Reference proteome</keyword>
<comment type="caution">
    <text evidence="3">The sequence shown here is derived from an EMBL/GenBank/DDBJ whole genome shotgun (WGS) entry which is preliminary data.</text>
</comment>
<dbReference type="AlphaFoldDB" id="T5LS22"/>
<dbReference type="SUPFAM" id="SSF69255">
    <property type="entry name" value="gp5 N-terminal domain-like"/>
    <property type="match status" value="1"/>
</dbReference>
<reference evidence="3 4" key="1">
    <citation type="journal article" date="2014" name="Genome Announc.">
        <title>Draft genome sequences of six enterohepatic helicobacter species isolated from humans and one from rhesus macaques.</title>
        <authorList>
            <person name="Shen Z."/>
            <person name="Sheh A."/>
            <person name="Young S.K."/>
            <person name="Abouelliel A."/>
            <person name="Ward D.V."/>
            <person name="Earl A.M."/>
            <person name="Fox J.G."/>
        </authorList>
    </citation>
    <scope>NUCLEOTIDE SEQUENCE [LARGE SCALE GENOMIC DNA]</scope>
    <source>
        <strain evidence="3 4">ATCC 43879</strain>
    </source>
</reference>
<name>T5LS22_9HELI</name>
<gene>
    <name evidence="3" type="ORF">HRAG_02378</name>
</gene>
<dbReference type="Proteomes" id="UP000005085">
    <property type="component" value="Unassembled WGS sequence"/>
</dbReference>
<organism evidence="3 4">
    <name type="scientific">Helicobacter bilis ATCC 43879</name>
    <dbReference type="NCBI Taxonomy" id="613026"/>
    <lineage>
        <taxon>Bacteria</taxon>
        <taxon>Pseudomonadati</taxon>
        <taxon>Campylobacterota</taxon>
        <taxon>Epsilonproteobacteria</taxon>
        <taxon>Campylobacterales</taxon>
        <taxon>Helicobacteraceae</taxon>
        <taxon>Helicobacter</taxon>
    </lineage>
</organism>
<dbReference type="InterPro" id="IPR006531">
    <property type="entry name" value="Gp5/Vgr_OB"/>
</dbReference>
<dbReference type="Pfam" id="PF04717">
    <property type="entry name" value="Phage_base_V"/>
    <property type="match status" value="1"/>
</dbReference>
<dbReference type="Gene3D" id="2.40.50.230">
    <property type="entry name" value="Gp5 N-terminal domain"/>
    <property type="match status" value="1"/>
</dbReference>
<accession>T5LS22</accession>
<evidence type="ECO:0000256" key="1">
    <source>
        <dbReference type="SAM" id="MobiDB-lite"/>
    </source>
</evidence>
<feature type="region of interest" description="Disordered" evidence="1">
    <location>
        <begin position="1"/>
        <end position="21"/>
    </location>
</feature>
<proteinExistence type="predicted"/>
<dbReference type="HOGENOM" id="CLU_1614300_0_0_7"/>
<feature type="non-terminal residue" evidence="3">
    <location>
        <position position="165"/>
    </location>
</feature>
<evidence type="ECO:0000313" key="3">
    <source>
        <dbReference type="EMBL" id="EQM94576.1"/>
    </source>
</evidence>
<evidence type="ECO:0000259" key="2">
    <source>
        <dbReference type="Pfam" id="PF04717"/>
    </source>
</evidence>
<dbReference type="SUPFAM" id="SSF69349">
    <property type="entry name" value="Phage fibre proteins"/>
    <property type="match status" value="1"/>
</dbReference>
<feature type="domain" description="Gp5/Type VI secretion system Vgr protein OB-fold" evidence="2">
    <location>
        <begin position="38"/>
        <end position="82"/>
    </location>
</feature>
<dbReference type="eggNOG" id="COG3501">
    <property type="taxonomic scope" value="Bacteria"/>
</dbReference>
<dbReference type="EMBL" id="ACDN02000077">
    <property type="protein sequence ID" value="EQM94576.1"/>
    <property type="molecule type" value="Genomic_DNA"/>
</dbReference>
<sequence>MDNISSSTQDSKLESSKNTSSQSLANMNLSKILHSIAPFLRVASPIASNSSGFYHTPRIGDEVIISFLDNDVDKPFISGSLYNTTNPSLIHNPLDSHKTSLSSRTINLTNIRNSSDSLNQADSSQTEHSNTANIIEQGYNELTLSNIKDNEEIYIRAQKDYNEYI</sequence>